<dbReference type="GO" id="GO:0016829">
    <property type="term" value="F:lyase activity"/>
    <property type="evidence" value="ECO:0007669"/>
    <property type="project" value="UniProtKB-KW"/>
</dbReference>
<dbReference type="PANTHER" id="PTHR30536:SF5">
    <property type="entry name" value="ALTRONATE DEHYDRATASE"/>
    <property type="match status" value="1"/>
</dbReference>
<dbReference type="GO" id="GO:0019698">
    <property type="term" value="P:D-galacturonate catabolic process"/>
    <property type="evidence" value="ECO:0007669"/>
    <property type="project" value="TreeGrafter"/>
</dbReference>
<dbReference type="InterPro" id="IPR052172">
    <property type="entry name" value="UxaA_altronate/galactarate_dh"/>
</dbReference>
<reference evidence="5 6" key="1">
    <citation type="submission" date="2019-10" db="EMBL/GenBank/DDBJ databases">
        <title>Genome diversity of Sutterella seckii.</title>
        <authorList>
            <person name="Chaplin A.V."/>
            <person name="Sokolova S.R."/>
            <person name="Mosin K.A."/>
            <person name="Ivanova E.L."/>
            <person name="Kochetkova T.O."/>
            <person name="Goltsov A.Y."/>
            <person name="Trofimov D.Y."/>
            <person name="Efimov B.A."/>
        </authorList>
    </citation>
    <scope>NUCLEOTIDE SEQUENCE [LARGE SCALE GENOMIC DNA]</scope>
    <source>
        <strain evidence="5 6">ASD393</strain>
    </source>
</reference>
<protein>
    <submittedName>
        <fullName evidence="5">UxaA family hydrolase</fullName>
    </submittedName>
</protein>
<gene>
    <name evidence="5" type="ORF">GBM95_08900</name>
</gene>
<keyword evidence="5" id="KW-0378">Hydrolase</keyword>
<proteinExistence type="inferred from homology"/>
<comment type="caution">
    <text evidence="5">The sequence shown here is derived from an EMBL/GenBank/DDBJ whole genome shotgun (WGS) entry which is preliminary data.</text>
</comment>
<evidence type="ECO:0000259" key="3">
    <source>
        <dbReference type="Pfam" id="PF04295"/>
    </source>
</evidence>
<dbReference type="GO" id="GO:0016787">
    <property type="term" value="F:hydrolase activity"/>
    <property type="evidence" value="ECO:0007669"/>
    <property type="project" value="UniProtKB-KW"/>
</dbReference>
<sequence>MTDKTFLGFMRPDGQAGVRNVVLVLPIVRSLNFIASNVARMTRGTVHFEIPAETGRPKKDRETIARTMIGLMQNANVGGIVLLAVKRSSGSAYRNMGLDRFAVEAKASGKPYRIICLDEAGGSYGLLGEALRQTREVVLAATDFRRSVCPLSALTLGVKCGTSDATSGIAGNPTVGAVFDRVVRAGGTAFFSETTEIIGAEDEVAARAVNEAVARDIYAAAKRWEDKALSTGEDIRAINPIPANIAAGISTLEEKSLGAISKSGHEQIQGVLDYAERPSHPGLWFVDSWMSSLSLPLCFAACGASIVIYQMGGGAMPMHPMMPAINPTVVSPFLYVTGNANAYQKSPDNFDFDSSSIMTEARDIEVVGEELLDHLLRIASGTYTKMETLNYAEQLEIFMEGPEL</sequence>
<organism evidence="5 6">
    <name type="scientific">Sutterella seckii</name>
    <dbReference type="NCBI Taxonomy" id="1944635"/>
    <lineage>
        <taxon>Bacteria</taxon>
        <taxon>Pseudomonadati</taxon>
        <taxon>Pseudomonadota</taxon>
        <taxon>Betaproteobacteria</taxon>
        <taxon>Burkholderiales</taxon>
        <taxon>Sutterellaceae</taxon>
        <taxon>Sutterella</taxon>
    </lineage>
</organism>
<keyword evidence="2" id="KW-0456">Lyase</keyword>
<dbReference type="Proteomes" id="UP000430564">
    <property type="component" value="Unassembled WGS sequence"/>
</dbReference>
<evidence type="ECO:0000256" key="2">
    <source>
        <dbReference type="ARBA" id="ARBA00023239"/>
    </source>
</evidence>
<name>A0A6I1EIR5_9BURK</name>
<dbReference type="Pfam" id="PF04295">
    <property type="entry name" value="GD_AH_second"/>
    <property type="match status" value="1"/>
</dbReference>
<dbReference type="PANTHER" id="PTHR30536">
    <property type="entry name" value="ALTRONATE/GALACTARATE DEHYDRATASE"/>
    <property type="match status" value="1"/>
</dbReference>
<evidence type="ECO:0000313" key="5">
    <source>
        <dbReference type="EMBL" id="KAB7656563.1"/>
    </source>
</evidence>
<dbReference type="RefSeq" id="WP_152158778.1">
    <property type="nucleotide sequence ID" value="NZ_WEHX01000070.1"/>
</dbReference>
<evidence type="ECO:0000313" key="6">
    <source>
        <dbReference type="Proteomes" id="UP000430564"/>
    </source>
</evidence>
<evidence type="ECO:0000256" key="1">
    <source>
        <dbReference type="ARBA" id="ARBA00010986"/>
    </source>
</evidence>
<evidence type="ECO:0000259" key="4">
    <source>
        <dbReference type="Pfam" id="PF20629"/>
    </source>
</evidence>
<accession>A0A6I1EIR5</accession>
<dbReference type="Pfam" id="PF20629">
    <property type="entry name" value="GD_AH_C"/>
    <property type="match status" value="1"/>
</dbReference>
<dbReference type="AlphaFoldDB" id="A0A6I1EIR5"/>
<dbReference type="EMBL" id="WEHX01000070">
    <property type="protein sequence ID" value="KAB7656563.1"/>
    <property type="molecule type" value="Genomic_DNA"/>
</dbReference>
<feature type="domain" description="D-galactarate/Altronate dehydratase second" evidence="3">
    <location>
        <begin position="8"/>
        <end position="140"/>
    </location>
</feature>
<dbReference type="OrthoDB" id="9804574at2"/>
<feature type="domain" description="D-galactarate/Altronate dehydratase C-terminal" evidence="4">
    <location>
        <begin position="151"/>
        <end position="393"/>
    </location>
</feature>
<comment type="similarity">
    <text evidence="1">Belongs to the UxaA family.</text>
</comment>
<dbReference type="InterPro" id="IPR048332">
    <property type="entry name" value="GD_AH_C"/>
</dbReference>
<dbReference type="InterPro" id="IPR007392">
    <property type="entry name" value="GD_AH_second"/>
</dbReference>